<dbReference type="AlphaFoldDB" id="A0A6L6PGM9"/>
<keyword evidence="6" id="KW-1185">Reference proteome</keyword>
<dbReference type="InterPro" id="IPR051121">
    <property type="entry name" value="FAH"/>
</dbReference>
<dbReference type="Proteomes" id="UP000475582">
    <property type="component" value="Unassembled WGS sequence"/>
</dbReference>
<accession>A0A6L6PGM9</accession>
<dbReference type="OrthoDB" id="8582489at2"/>
<proteinExistence type="inferred from homology"/>
<dbReference type="PANTHER" id="PTHR42796">
    <property type="entry name" value="FUMARYLACETOACETATE HYDROLASE DOMAIN-CONTAINING PROTEIN 2A-RELATED"/>
    <property type="match status" value="1"/>
</dbReference>
<evidence type="ECO:0000259" key="4">
    <source>
        <dbReference type="Pfam" id="PF01557"/>
    </source>
</evidence>
<dbReference type="GO" id="GO:0044281">
    <property type="term" value="P:small molecule metabolic process"/>
    <property type="evidence" value="ECO:0007669"/>
    <property type="project" value="UniProtKB-ARBA"/>
</dbReference>
<name>A0A6L6PGM9_9BURK</name>
<dbReference type="Pfam" id="PF01557">
    <property type="entry name" value="FAA_hydrolase"/>
    <property type="match status" value="1"/>
</dbReference>
<keyword evidence="3" id="KW-0479">Metal-binding</keyword>
<organism evidence="5 6">
    <name type="scientific">Duganella radicis</name>
    <dbReference type="NCBI Taxonomy" id="551988"/>
    <lineage>
        <taxon>Bacteria</taxon>
        <taxon>Pseudomonadati</taxon>
        <taxon>Pseudomonadota</taxon>
        <taxon>Betaproteobacteria</taxon>
        <taxon>Burkholderiales</taxon>
        <taxon>Oxalobacteraceae</taxon>
        <taxon>Telluria group</taxon>
        <taxon>Duganella</taxon>
    </lineage>
</organism>
<comment type="cofactor">
    <cofactor evidence="1">
        <name>Mg(2+)</name>
        <dbReference type="ChEBI" id="CHEBI:18420"/>
    </cofactor>
</comment>
<dbReference type="RefSeq" id="WP_155463212.1">
    <property type="nucleotide sequence ID" value="NZ_WNKY01000007.1"/>
</dbReference>
<dbReference type="InterPro" id="IPR036663">
    <property type="entry name" value="Fumarylacetoacetase_C_sf"/>
</dbReference>
<dbReference type="Gene3D" id="3.90.850.10">
    <property type="entry name" value="Fumarylacetoacetase-like, C-terminal domain"/>
    <property type="match status" value="1"/>
</dbReference>
<evidence type="ECO:0000256" key="1">
    <source>
        <dbReference type="ARBA" id="ARBA00001946"/>
    </source>
</evidence>
<dbReference type="SUPFAM" id="SSF56529">
    <property type="entry name" value="FAH"/>
    <property type="match status" value="1"/>
</dbReference>
<dbReference type="EMBL" id="WNKY01000007">
    <property type="protein sequence ID" value="MTV37737.1"/>
    <property type="molecule type" value="Genomic_DNA"/>
</dbReference>
<gene>
    <name evidence="5" type="ORF">GM676_09075</name>
</gene>
<feature type="domain" description="Fumarylacetoacetase-like C-terminal" evidence="4">
    <location>
        <begin position="91"/>
        <end position="318"/>
    </location>
</feature>
<keyword evidence="5" id="KW-0378">Hydrolase</keyword>
<dbReference type="GO" id="GO:0046872">
    <property type="term" value="F:metal ion binding"/>
    <property type="evidence" value="ECO:0007669"/>
    <property type="project" value="UniProtKB-KW"/>
</dbReference>
<evidence type="ECO:0000313" key="6">
    <source>
        <dbReference type="Proteomes" id="UP000475582"/>
    </source>
</evidence>
<dbReference type="InterPro" id="IPR011234">
    <property type="entry name" value="Fumarylacetoacetase-like_C"/>
</dbReference>
<dbReference type="PANTHER" id="PTHR42796:SF4">
    <property type="entry name" value="FUMARYLACETOACETATE HYDROLASE DOMAIN-CONTAINING PROTEIN 2A"/>
    <property type="match status" value="1"/>
</dbReference>
<comment type="caution">
    <text evidence="5">The sequence shown here is derived from an EMBL/GenBank/DDBJ whole genome shotgun (WGS) entry which is preliminary data.</text>
</comment>
<dbReference type="GO" id="GO:0016787">
    <property type="term" value="F:hydrolase activity"/>
    <property type="evidence" value="ECO:0007669"/>
    <property type="project" value="UniProtKB-KW"/>
</dbReference>
<reference evidence="5 6" key="1">
    <citation type="submission" date="2019-11" db="EMBL/GenBank/DDBJ databases">
        <title>Type strains purchased from KCTC, JCM and DSMZ.</title>
        <authorList>
            <person name="Lu H."/>
        </authorList>
    </citation>
    <scope>NUCLEOTIDE SEQUENCE [LARGE SCALE GENOMIC DNA]</scope>
    <source>
        <strain evidence="5 6">KCTC 22382</strain>
    </source>
</reference>
<comment type="similarity">
    <text evidence="2">Belongs to the FAH family.</text>
</comment>
<evidence type="ECO:0000256" key="2">
    <source>
        <dbReference type="ARBA" id="ARBA00010211"/>
    </source>
</evidence>
<evidence type="ECO:0000313" key="5">
    <source>
        <dbReference type="EMBL" id="MTV37737.1"/>
    </source>
</evidence>
<protein>
    <submittedName>
        <fullName evidence="5">Fumarylacetoacetate hydrolase family protein</fullName>
    </submittedName>
</protein>
<sequence>MHPVLVNISRPGLAPFPALLHNGHALALTHWQDTALRQAGSMALLLQHWPDHAPVLERLCGAPDSIAAIARHGLPMTGCQLHAPVAPGQVYCTIGNYRDQLLEAALDADDGPSGPLAPQRQAATLAMIATRQREGAPYVCMKGSACVAGPEDAFSIGDLSTLDWEIEIGVVIGRSAWRIDREAAMSHVACYCVVNDLTVRDRVFRADLPKLGTDWLQSKARPGLLPTGPWLVPAWQVADPAALTLSLRVNGVIMQQGRAADMLFDIAGQITYLSQYTRLEPGDLICTGSPAGFGTHHGRYLRAGDVVEASIDGMGTQTLRCVP</sequence>
<evidence type="ECO:0000256" key="3">
    <source>
        <dbReference type="ARBA" id="ARBA00022723"/>
    </source>
</evidence>